<evidence type="ECO:0000313" key="2">
    <source>
        <dbReference type="EMBL" id="KAJ1161202.1"/>
    </source>
</evidence>
<gene>
    <name evidence="2" type="ORF">NDU88_001689</name>
</gene>
<feature type="region of interest" description="Disordered" evidence="1">
    <location>
        <begin position="132"/>
        <end position="176"/>
    </location>
</feature>
<evidence type="ECO:0000313" key="3">
    <source>
        <dbReference type="Proteomes" id="UP001066276"/>
    </source>
</evidence>
<sequence>MSANPCGEEAPLWQRPTGSHKCICIGLRAIGTRGSTSQREGGHIAMSPPAAVVMPGEAARGPYGAGEQAQLAATRESLVRLQQQRPRRLKPRRLRAGPLQSGSLPEIRQLDVWQWRIPGAGELVLGREARGAAPLGDEVEADEPALPDAPRRMEAERLGARCVEGPRGGDCADSSD</sequence>
<proteinExistence type="predicted"/>
<dbReference type="AlphaFoldDB" id="A0AAV7S9H3"/>
<comment type="caution">
    <text evidence="2">The sequence shown here is derived from an EMBL/GenBank/DDBJ whole genome shotgun (WGS) entry which is preliminary data.</text>
</comment>
<evidence type="ECO:0000256" key="1">
    <source>
        <dbReference type="SAM" id="MobiDB-lite"/>
    </source>
</evidence>
<feature type="region of interest" description="Disordered" evidence="1">
    <location>
        <begin position="76"/>
        <end position="100"/>
    </location>
</feature>
<reference evidence="2" key="1">
    <citation type="journal article" date="2022" name="bioRxiv">
        <title>Sequencing and chromosome-scale assembly of the giantPleurodeles waltlgenome.</title>
        <authorList>
            <person name="Brown T."/>
            <person name="Elewa A."/>
            <person name="Iarovenko S."/>
            <person name="Subramanian E."/>
            <person name="Araus A.J."/>
            <person name="Petzold A."/>
            <person name="Susuki M."/>
            <person name="Suzuki K.-i.T."/>
            <person name="Hayashi T."/>
            <person name="Toyoda A."/>
            <person name="Oliveira C."/>
            <person name="Osipova E."/>
            <person name="Leigh N.D."/>
            <person name="Simon A."/>
            <person name="Yun M.H."/>
        </authorList>
    </citation>
    <scope>NUCLEOTIDE SEQUENCE</scope>
    <source>
        <strain evidence="2">20211129_DDA</strain>
        <tissue evidence="2">Liver</tissue>
    </source>
</reference>
<dbReference type="Proteomes" id="UP001066276">
    <property type="component" value="Chromosome 4_2"/>
</dbReference>
<accession>A0AAV7S9H3</accession>
<dbReference type="EMBL" id="JANPWB010000008">
    <property type="protein sequence ID" value="KAJ1161202.1"/>
    <property type="molecule type" value="Genomic_DNA"/>
</dbReference>
<feature type="compositionally biased region" description="Basic and acidic residues" evidence="1">
    <location>
        <begin position="149"/>
        <end position="159"/>
    </location>
</feature>
<keyword evidence="3" id="KW-1185">Reference proteome</keyword>
<name>A0AAV7S9H3_PLEWA</name>
<organism evidence="2 3">
    <name type="scientific">Pleurodeles waltl</name>
    <name type="common">Iberian ribbed newt</name>
    <dbReference type="NCBI Taxonomy" id="8319"/>
    <lineage>
        <taxon>Eukaryota</taxon>
        <taxon>Metazoa</taxon>
        <taxon>Chordata</taxon>
        <taxon>Craniata</taxon>
        <taxon>Vertebrata</taxon>
        <taxon>Euteleostomi</taxon>
        <taxon>Amphibia</taxon>
        <taxon>Batrachia</taxon>
        <taxon>Caudata</taxon>
        <taxon>Salamandroidea</taxon>
        <taxon>Salamandridae</taxon>
        <taxon>Pleurodelinae</taxon>
        <taxon>Pleurodeles</taxon>
    </lineage>
</organism>
<feature type="compositionally biased region" description="Basic residues" evidence="1">
    <location>
        <begin position="85"/>
        <end position="95"/>
    </location>
</feature>
<protein>
    <submittedName>
        <fullName evidence="2">Uncharacterized protein</fullName>
    </submittedName>
</protein>